<proteinExistence type="predicted"/>
<dbReference type="KEGG" id="sla:SERLADRAFT_456874"/>
<evidence type="ECO:0000313" key="1">
    <source>
        <dbReference type="EMBL" id="EGO29303.1"/>
    </source>
</evidence>
<dbReference type="HOGENOM" id="CLU_2943247_0_0_1"/>
<dbReference type="Proteomes" id="UP000008064">
    <property type="component" value="Unassembled WGS sequence"/>
</dbReference>
<dbReference type="GeneID" id="18817423"/>
<name>F8NJ22_SERL9</name>
<gene>
    <name evidence="1" type="ORF">SERLADRAFT_456874</name>
</gene>
<dbReference type="RefSeq" id="XP_007313545.1">
    <property type="nucleotide sequence ID" value="XM_007313483.1"/>
</dbReference>
<dbReference type="AlphaFoldDB" id="F8NJ22"/>
<protein>
    <submittedName>
        <fullName evidence="1">Uncharacterized protein</fullName>
    </submittedName>
</protein>
<sequence length="60" mass="6749">MGRAVTGALSSYGYDRSHLILIVTEHGHSRSCLFMVAGRTDAQWKYFALMVCNIGRKCRI</sequence>
<accession>F8NJ22</accession>
<dbReference type="EMBL" id="GL945429">
    <property type="protein sequence ID" value="EGO29303.1"/>
    <property type="molecule type" value="Genomic_DNA"/>
</dbReference>
<organism>
    <name type="scientific">Serpula lacrymans var. lacrymans (strain S7.9)</name>
    <name type="common">Dry rot fungus</name>
    <dbReference type="NCBI Taxonomy" id="578457"/>
    <lineage>
        <taxon>Eukaryota</taxon>
        <taxon>Fungi</taxon>
        <taxon>Dikarya</taxon>
        <taxon>Basidiomycota</taxon>
        <taxon>Agaricomycotina</taxon>
        <taxon>Agaricomycetes</taxon>
        <taxon>Agaricomycetidae</taxon>
        <taxon>Boletales</taxon>
        <taxon>Coniophorineae</taxon>
        <taxon>Serpulaceae</taxon>
        <taxon>Serpula</taxon>
    </lineage>
</organism>
<reference evidence="1" key="1">
    <citation type="submission" date="2011-04" db="EMBL/GenBank/DDBJ databases">
        <title>Evolution of plant cell wall degrading machinery underlies the functional diversity of forest fungi.</title>
        <authorList>
            <consortium name="US DOE Joint Genome Institute (JGI-PGF)"/>
            <person name="Eastwood D.C."/>
            <person name="Floudas D."/>
            <person name="Binder M."/>
            <person name="Majcherczyk A."/>
            <person name="Schneider P."/>
            <person name="Aerts A."/>
            <person name="Asiegbu F.O."/>
            <person name="Baker S.E."/>
            <person name="Barry K."/>
            <person name="Bendiksby M."/>
            <person name="Blumentritt M."/>
            <person name="Coutinho P.M."/>
            <person name="Cullen D."/>
            <person name="Cullen D."/>
            <person name="Gathman A."/>
            <person name="Goodell B."/>
            <person name="Henrissat B."/>
            <person name="Ihrmark K."/>
            <person name="Kauserud H."/>
            <person name="Kohler A."/>
            <person name="LaButti K."/>
            <person name="Lapidus A."/>
            <person name="Lavin J.L."/>
            <person name="Lee Y.-H."/>
            <person name="Lindquist E."/>
            <person name="Lilly W."/>
            <person name="Lucas S."/>
            <person name="Morin E."/>
            <person name="Murat C."/>
            <person name="Oguiza J.A."/>
            <person name="Park J."/>
            <person name="Pisabarro A.G."/>
            <person name="Riley R."/>
            <person name="Rosling A."/>
            <person name="Salamov A."/>
            <person name="Schmidt O."/>
            <person name="Schmutz J."/>
            <person name="Skrede I."/>
            <person name="Stenlid J."/>
            <person name="Wiebenga A."/>
            <person name="Xie X."/>
            <person name="Kues U."/>
            <person name="Hibbett D.S."/>
            <person name="Hoffmeister D."/>
            <person name="Hogberg N."/>
            <person name="Martin F."/>
            <person name="Grigoriev I.V."/>
            <person name="Watkinson S.C."/>
        </authorList>
    </citation>
    <scope>NUCLEOTIDE SEQUENCE</scope>
    <source>
        <strain evidence="1">S7.9</strain>
    </source>
</reference>